<dbReference type="PANTHER" id="PTHR23306">
    <property type="entry name" value="TUMOR SUSCEPTIBILITY GENE 101 PROTEIN-RELATED"/>
    <property type="match status" value="1"/>
</dbReference>
<reference evidence="2 3" key="1">
    <citation type="submission" date="2016-11" db="EMBL/GenBank/DDBJ databases">
        <title>The macronuclear genome of Stentor coeruleus: a giant cell with tiny introns.</title>
        <authorList>
            <person name="Slabodnick M."/>
            <person name="Ruby J.G."/>
            <person name="Reiff S.B."/>
            <person name="Swart E.C."/>
            <person name="Gosai S."/>
            <person name="Prabakaran S."/>
            <person name="Witkowska E."/>
            <person name="Larue G.E."/>
            <person name="Fisher S."/>
            <person name="Freeman R.M."/>
            <person name="Gunawardena J."/>
            <person name="Chu W."/>
            <person name="Stover N.A."/>
            <person name="Gregory B.D."/>
            <person name="Nowacki M."/>
            <person name="Derisi J."/>
            <person name="Roy S.W."/>
            <person name="Marshall W.F."/>
            <person name="Sood P."/>
        </authorList>
    </citation>
    <scope>NUCLEOTIDE SEQUENCE [LARGE SCALE GENOMIC DNA]</scope>
    <source>
        <strain evidence="2">WM001</strain>
    </source>
</reference>
<dbReference type="InterPro" id="IPR016135">
    <property type="entry name" value="UBQ-conjugating_enzyme/RWD"/>
</dbReference>
<gene>
    <name evidence="2" type="ORF">SteCoe_5500</name>
</gene>
<accession>A0A1R2CS28</accession>
<dbReference type="CDD" id="cd11685">
    <property type="entry name" value="UEV_TSG101-like"/>
    <property type="match status" value="1"/>
</dbReference>
<dbReference type="PANTHER" id="PTHR23306:SF3">
    <property type="entry name" value="TUMOR SUPPRESSOR PROTEIN 101"/>
    <property type="match status" value="1"/>
</dbReference>
<dbReference type="InterPro" id="IPR052070">
    <property type="entry name" value="ESCRT-I_UEV_domain"/>
</dbReference>
<feature type="domain" description="UEV" evidence="1">
    <location>
        <begin position="38"/>
        <end position="128"/>
    </location>
</feature>
<dbReference type="InterPro" id="IPR008883">
    <property type="entry name" value="UEV_N"/>
</dbReference>
<dbReference type="EMBL" id="MPUH01000073">
    <property type="protein sequence ID" value="OMJ91829.1"/>
    <property type="molecule type" value="Genomic_DNA"/>
</dbReference>
<dbReference type="Pfam" id="PF05743">
    <property type="entry name" value="UEV"/>
    <property type="match status" value="1"/>
</dbReference>
<name>A0A1R2CS28_9CILI</name>
<proteinExistence type="predicted"/>
<dbReference type="AlphaFoldDB" id="A0A1R2CS28"/>
<comment type="caution">
    <text evidence="2">The sequence shown here is derived from an EMBL/GenBank/DDBJ whole genome shotgun (WGS) entry which is preliminary data.</text>
</comment>
<dbReference type="Proteomes" id="UP000187209">
    <property type="component" value="Unassembled WGS sequence"/>
</dbReference>
<dbReference type="SUPFAM" id="SSF54495">
    <property type="entry name" value="UBC-like"/>
    <property type="match status" value="1"/>
</dbReference>
<evidence type="ECO:0000259" key="1">
    <source>
        <dbReference type="Pfam" id="PF05743"/>
    </source>
</evidence>
<dbReference type="GO" id="GO:0015031">
    <property type="term" value="P:protein transport"/>
    <property type="evidence" value="ECO:0007669"/>
    <property type="project" value="InterPro"/>
</dbReference>
<evidence type="ECO:0000313" key="2">
    <source>
        <dbReference type="EMBL" id="OMJ91829.1"/>
    </source>
</evidence>
<dbReference type="GO" id="GO:0043130">
    <property type="term" value="F:ubiquitin binding"/>
    <property type="evidence" value="ECO:0007669"/>
    <property type="project" value="TreeGrafter"/>
</dbReference>
<dbReference type="Gene3D" id="3.10.110.10">
    <property type="entry name" value="Ubiquitin Conjugating Enzyme"/>
    <property type="match status" value="1"/>
</dbReference>
<protein>
    <recommendedName>
        <fullName evidence="1">UEV domain-containing protein</fullName>
    </recommendedName>
</protein>
<sequence length="275" mass="32035">MLLEFADYDNNIQTVIRQEAVMLKGIYPEIKPNRGWGKTDEHTVSLIGRIPLDRDNYCYMLPFGICFPIDYPIVPPLCSVFPVNMDILIPSKRVSAEGIITTKLLEKWSKDYDSFEVVQSCIKYFTKHKVIINIGTEYFNESWILRHQIEDLIKEKSALNLIKKEVNIAHDLINVLLDQNAINELYTQQEDMEIWIKTNEKTDFEFSNALVYSGNKEKNIANLLAEEESFEETAKKITEAFYAKALCSTDFICHLKELFKLKFMLIKKREKLSNL</sequence>
<dbReference type="GO" id="GO:0008333">
    <property type="term" value="P:endosome to lysosome transport"/>
    <property type="evidence" value="ECO:0007669"/>
    <property type="project" value="TreeGrafter"/>
</dbReference>
<dbReference type="GO" id="GO:0000813">
    <property type="term" value="C:ESCRT I complex"/>
    <property type="evidence" value="ECO:0007669"/>
    <property type="project" value="TreeGrafter"/>
</dbReference>
<organism evidence="2 3">
    <name type="scientific">Stentor coeruleus</name>
    <dbReference type="NCBI Taxonomy" id="5963"/>
    <lineage>
        <taxon>Eukaryota</taxon>
        <taxon>Sar</taxon>
        <taxon>Alveolata</taxon>
        <taxon>Ciliophora</taxon>
        <taxon>Postciliodesmatophora</taxon>
        <taxon>Heterotrichea</taxon>
        <taxon>Heterotrichida</taxon>
        <taxon>Stentoridae</taxon>
        <taxon>Stentor</taxon>
    </lineage>
</organism>
<keyword evidence="3" id="KW-1185">Reference proteome</keyword>
<evidence type="ECO:0000313" key="3">
    <source>
        <dbReference type="Proteomes" id="UP000187209"/>
    </source>
</evidence>